<dbReference type="eggNOG" id="COG2814">
    <property type="taxonomic scope" value="Bacteria"/>
</dbReference>
<comment type="subcellular location">
    <subcellularLocation>
        <location evidence="1">Membrane</location>
        <topology evidence="1">Multi-pass membrane protein</topology>
    </subcellularLocation>
</comment>
<feature type="transmembrane region" description="Helical" evidence="5">
    <location>
        <begin position="87"/>
        <end position="105"/>
    </location>
</feature>
<gene>
    <name evidence="7" type="ordered locus">Halhy_0026</name>
</gene>
<dbReference type="RefSeq" id="WP_013762504.1">
    <property type="nucleotide sequence ID" value="NC_015510.1"/>
</dbReference>
<keyword evidence="4 5" id="KW-0472">Membrane</keyword>
<feature type="domain" description="Major facilitator superfamily (MFS) profile" evidence="6">
    <location>
        <begin position="13"/>
        <end position="403"/>
    </location>
</feature>
<dbReference type="OrthoDB" id="9787026at2"/>
<dbReference type="InterPro" id="IPR011701">
    <property type="entry name" value="MFS"/>
</dbReference>
<evidence type="ECO:0000313" key="7">
    <source>
        <dbReference type="EMBL" id="AEE47940.1"/>
    </source>
</evidence>
<feature type="transmembrane region" description="Helical" evidence="5">
    <location>
        <begin position="144"/>
        <end position="166"/>
    </location>
</feature>
<evidence type="ECO:0000256" key="2">
    <source>
        <dbReference type="ARBA" id="ARBA00022692"/>
    </source>
</evidence>
<evidence type="ECO:0000259" key="6">
    <source>
        <dbReference type="PROSITE" id="PS50850"/>
    </source>
</evidence>
<reference key="2">
    <citation type="submission" date="2011-04" db="EMBL/GenBank/DDBJ databases">
        <title>Complete sequence of chromosome of Haliscomenobacter hydrossis DSM 1100.</title>
        <authorList>
            <consortium name="US DOE Joint Genome Institute (JGI-PGF)"/>
            <person name="Lucas S."/>
            <person name="Han J."/>
            <person name="Lapidus A."/>
            <person name="Bruce D."/>
            <person name="Goodwin L."/>
            <person name="Pitluck S."/>
            <person name="Peters L."/>
            <person name="Kyrpides N."/>
            <person name="Mavromatis K."/>
            <person name="Ivanova N."/>
            <person name="Ovchinnikova G."/>
            <person name="Pagani I."/>
            <person name="Daligault H."/>
            <person name="Detter J.C."/>
            <person name="Han C."/>
            <person name="Land M."/>
            <person name="Hauser L."/>
            <person name="Markowitz V."/>
            <person name="Cheng J.-F."/>
            <person name="Hugenholtz P."/>
            <person name="Woyke T."/>
            <person name="Wu D."/>
            <person name="Verbarg S."/>
            <person name="Frueling A."/>
            <person name="Brambilla E."/>
            <person name="Klenk H.-P."/>
            <person name="Eisen J.A."/>
        </authorList>
    </citation>
    <scope>NUCLEOTIDE SEQUENCE</scope>
    <source>
        <strain>DSM 1100</strain>
    </source>
</reference>
<dbReference type="HOGENOM" id="CLU_001265_46_6_10"/>
<dbReference type="AlphaFoldDB" id="F4KRF0"/>
<dbReference type="EMBL" id="CP002691">
    <property type="protein sequence ID" value="AEE47940.1"/>
    <property type="molecule type" value="Genomic_DNA"/>
</dbReference>
<dbReference type="KEGG" id="hhy:Halhy_0026"/>
<name>F4KRF0_HALH1</name>
<dbReference type="PROSITE" id="PS50850">
    <property type="entry name" value="MFS"/>
    <property type="match status" value="1"/>
</dbReference>
<proteinExistence type="predicted"/>
<keyword evidence="8" id="KW-1185">Reference proteome</keyword>
<dbReference type="SUPFAM" id="SSF103473">
    <property type="entry name" value="MFS general substrate transporter"/>
    <property type="match status" value="1"/>
</dbReference>
<feature type="transmembrane region" description="Helical" evidence="5">
    <location>
        <begin position="111"/>
        <end position="132"/>
    </location>
</feature>
<reference evidence="7 8" key="1">
    <citation type="journal article" date="2011" name="Stand. Genomic Sci.">
        <title>Complete genome sequence of Haliscomenobacter hydrossis type strain (O).</title>
        <authorList>
            <consortium name="US DOE Joint Genome Institute (JGI-PGF)"/>
            <person name="Daligault H."/>
            <person name="Lapidus A."/>
            <person name="Zeytun A."/>
            <person name="Nolan M."/>
            <person name="Lucas S."/>
            <person name="Del Rio T.G."/>
            <person name="Tice H."/>
            <person name="Cheng J.F."/>
            <person name="Tapia R."/>
            <person name="Han C."/>
            <person name="Goodwin L."/>
            <person name="Pitluck S."/>
            <person name="Liolios K."/>
            <person name="Pagani I."/>
            <person name="Ivanova N."/>
            <person name="Huntemann M."/>
            <person name="Mavromatis K."/>
            <person name="Mikhailova N."/>
            <person name="Pati A."/>
            <person name="Chen A."/>
            <person name="Palaniappan K."/>
            <person name="Land M."/>
            <person name="Hauser L."/>
            <person name="Brambilla E.M."/>
            <person name="Rohde M."/>
            <person name="Verbarg S."/>
            <person name="Goker M."/>
            <person name="Bristow J."/>
            <person name="Eisen J.A."/>
            <person name="Markowitz V."/>
            <person name="Hugenholtz P."/>
            <person name="Kyrpides N.C."/>
            <person name="Klenk H.P."/>
            <person name="Woyke T."/>
        </authorList>
    </citation>
    <scope>NUCLEOTIDE SEQUENCE [LARGE SCALE GENOMIC DNA]</scope>
    <source>
        <strain evidence="8">ATCC 27775 / DSM 1100 / LMG 10767 / O</strain>
    </source>
</reference>
<dbReference type="PANTHER" id="PTHR23508:SF10">
    <property type="entry name" value="CARBOXYLIC ACID TRANSPORTER PROTEIN HOMOLOG"/>
    <property type="match status" value="1"/>
</dbReference>
<keyword evidence="3 5" id="KW-1133">Transmembrane helix</keyword>
<dbReference type="InterPro" id="IPR020846">
    <property type="entry name" value="MFS_dom"/>
</dbReference>
<feature type="transmembrane region" description="Helical" evidence="5">
    <location>
        <begin position="219"/>
        <end position="240"/>
    </location>
</feature>
<dbReference type="GO" id="GO:0005886">
    <property type="term" value="C:plasma membrane"/>
    <property type="evidence" value="ECO:0007669"/>
    <property type="project" value="TreeGrafter"/>
</dbReference>
<dbReference type="Pfam" id="PF07690">
    <property type="entry name" value="MFS_1"/>
    <property type="match status" value="1"/>
</dbReference>
<evidence type="ECO:0000256" key="5">
    <source>
        <dbReference type="SAM" id="Phobius"/>
    </source>
</evidence>
<keyword evidence="2 5" id="KW-0812">Transmembrane</keyword>
<evidence type="ECO:0000256" key="3">
    <source>
        <dbReference type="ARBA" id="ARBA00022989"/>
    </source>
</evidence>
<dbReference type="Proteomes" id="UP000008461">
    <property type="component" value="Chromosome"/>
</dbReference>
<feature type="transmembrane region" description="Helical" evidence="5">
    <location>
        <begin position="172"/>
        <end position="190"/>
    </location>
</feature>
<feature type="transmembrane region" description="Helical" evidence="5">
    <location>
        <begin position="55"/>
        <end position="75"/>
    </location>
</feature>
<feature type="transmembrane region" description="Helical" evidence="5">
    <location>
        <begin position="12"/>
        <end position="35"/>
    </location>
</feature>
<dbReference type="GO" id="GO:0046943">
    <property type="term" value="F:carboxylic acid transmembrane transporter activity"/>
    <property type="evidence" value="ECO:0007669"/>
    <property type="project" value="TreeGrafter"/>
</dbReference>
<evidence type="ECO:0000256" key="4">
    <source>
        <dbReference type="ARBA" id="ARBA00023136"/>
    </source>
</evidence>
<feature type="transmembrane region" description="Helical" evidence="5">
    <location>
        <begin position="313"/>
        <end position="336"/>
    </location>
</feature>
<dbReference type="PROSITE" id="PS00217">
    <property type="entry name" value="SUGAR_TRANSPORT_2"/>
    <property type="match status" value="1"/>
</dbReference>
<organism evidence="7 8">
    <name type="scientific">Haliscomenobacter hydrossis (strain ATCC 27775 / DSM 1100 / LMG 10767 / O)</name>
    <dbReference type="NCBI Taxonomy" id="760192"/>
    <lineage>
        <taxon>Bacteria</taxon>
        <taxon>Pseudomonadati</taxon>
        <taxon>Bacteroidota</taxon>
        <taxon>Saprospiria</taxon>
        <taxon>Saprospirales</taxon>
        <taxon>Haliscomenobacteraceae</taxon>
        <taxon>Haliscomenobacter</taxon>
    </lineage>
</organism>
<accession>F4KRF0</accession>
<evidence type="ECO:0000313" key="8">
    <source>
        <dbReference type="Proteomes" id="UP000008461"/>
    </source>
</evidence>
<dbReference type="InterPro" id="IPR036259">
    <property type="entry name" value="MFS_trans_sf"/>
</dbReference>
<dbReference type="InterPro" id="IPR005829">
    <property type="entry name" value="Sugar_transporter_CS"/>
</dbReference>
<feature type="transmembrane region" description="Helical" evidence="5">
    <location>
        <begin position="377"/>
        <end position="396"/>
    </location>
</feature>
<dbReference type="Gene3D" id="1.20.1250.20">
    <property type="entry name" value="MFS general substrate transporter like domains"/>
    <property type="match status" value="1"/>
</dbReference>
<feature type="transmembrane region" description="Helical" evidence="5">
    <location>
        <begin position="287"/>
        <end position="307"/>
    </location>
</feature>
<evidence type="ECO:0000256" key="1">
    <source>
        <dbReference type="ARBA" id="ARBA00004141"/>
    </source>
</evidence>
<protein>
    <submittedName>
        <fullName evidence="7">Major facilitator superfamily MFS_1</fullName>
    </submittedName>
</protein>
<dbReference type="PANTHER" id="PTHR23508">
    <property type="entry name" value="CARBOXYLIC ACID TRANSPORTER PROTEIN HOMOLOG"/>
    <property type="match status" value="1"/>
</dbReference>
<feature type="transmembrane region" description="Helical" evidence="5">
    <location>
        <begin position="260"/>
        <end position="280"/>
    </location>
</feature>
<dbReference type="STRING" id="760192.Halhy_0026"/>
<feature type="transmembrane region" description="Helical" evidence="5">
    <location>
        <begin position="348"/>
        <end position="371"/>
    </location>
</feature>
<sequence>MQAFSLKNKAFPAFVLCMLSYLLAGTVATLMSTYLPVAIPELLGKSVDEAQLGQIGAYLNTAFLVGWMLGGLCLGMVGDKIGRIKTLAFSIFVYGFFTLLTVFVINWETLLFYRFLAGIGVGGVLVFSTVYISEIWPESTRPIALGILAVSFPIGIVLTGSLNIVFAYWRSAFWLGFIPMFLAVVTLMFIPESEQWHQAKPKQMGLQESIFSAPHKKRLIAGSLVFGSVLIGLWAIFSWFPTWIQSLLGAGVDGQQERGLSMMLLGLGGITGGFFSGFLIKKLGSRHTLMFTFAGCFLACCLLFLTNVRFTPIIYFETALLSLFFGISQGALSSYIPELFPINIRATATGFCFNIGRFFTATAVFFVGSLVSFFGGFGNALLFFSITFLVALLVAFNDRAPEPESVPSSSCLK</sequence>